<name>A0A9P6W6G0_RHOMI</name>
<feature type="region of interest" description="Disordered" evidence="1">
    <location>
        <begin position="482"/>
        <end position="520"/>
    </location>
</feature>
<reference evidence="2 3" key="1">
    <citation type="submission" date="2020-11" db="EMBL/GenBank/DDBJ databases">
        <title>Kefir isolates.</title>
        <authorList>
            <person name="Marcisauskas S."/>
            <person name="Kim Y."/>
            <person name="Blasche S."/>
        </authorList>
    </citation>
    <scope>NUCLEOTIDE SEQUENCE [LARGE SCALE GENOMIC DNA]</scope>
    <source>
        <strain evidence="2 3">KR</strain>
    </source>
</reference>
<feature type="compositionally biased region" description="Low complexity" evidence="1">
    <location>
        <begin position="350"/>
        <end position="368"/>
    </location>
</feature>
<feature type="compositionally biased region" description="Low complexity" evidence="1">
    <location>
        <begin position="305"/>
        <end position="342"/>
    </location>
</feature>
<feature type="compositionally biased region" description="Basic and acidic residues" evidence="1">
    <location>
        <begin position="102"/>
        <end position="112"/>
    </location>
</feature>
<organism evidence="2 3">
    <name type="scientific">Rhodotorula mucilaginosa</name>
    <name type="common">Yeast</name>
    <name type="synonym">Rhodotorula rubra</name>
    <dbReference type="NCBI Taxonomy" id="5537"/>
    <lineage>
        <taxon>Eukaryota</taxon>
        <taxon>Fungi</taxon>
        <taxon>Dikarya</taxon>
        <taxon>Basidiomycota</taxon>
        <taxon>Pucciniomycotina</taxon>
        <taxon>Microbotryomycetes</taxon>
        <taxon>Sporidiobolales</taxon>
        <taxon>Sporidiobolaceae</taxon>
        <taxon>Rhodotorula</taxon>
    </lineage>
</organism>
<protein>
    <submittedName>
        <fullName evidence="2">Uncharacterized protein</fullName>
    </submittedName>
</protein>
<proteinExistence type="predicted"/>
<sequence>MAIKMHAAPLFDPAVFFEAQPSCRPAHSDTPYSSSSSSSLAWTASSSRSSLSSAGSSADEDEDGERNHCLDLLNQLQSEVARFNGQHTSADPGSSVGGARYGVREPCSREADPSAESAIFHASPTRWRSINYASPEQSASHDRTRTPSPGSTRIHRSPRIQRRKSGRPSPSTRDDIADLDIDAILAAYERDGVLPSLESGGREEGQSWLRTATSSSTIRPQYHTPPRPSSPTPSTSSASALSILDEQYPHRRVAPFPTIPRAKSSASLRSVARSQRERTPSDVPPVPTLPFASHPTVPPQRRRIFTSFPTPAPAPSSSTSSSSPAPVSTVPRPPSSTAMRPTSSRDSRYSTRSTATSFSSSSASSAASSRRDSHRWSIASASTAASSVSLGCTSEEQHGVGRQIRFDSVDEADEYVESQKQTERRRQQPQVLHHTLPFPAAENGRNSKRDSCGLISWQDFAHELDEVTPPSFPPSFATFPPSAAAVAPSRPAQQATQHNSVANPAMRDGVRTGPSTTRTTTRLGRGLVRHGLATFTP</sequence>
<feature type="region of interest" description="Disordered" evidence="1">
    <location>
        <begin position="195"/>
        <end position="372"/>
    </location>
</feature>
<feature type="compositionally biased region" description="Basic residues" evidence="1">
    <location>
        <begin position="153"/>
        <end position="166"/>
    </location>
</feature>
<feature type="compositionally biased region" description="Polar residues" evidence="1">
    <location>
        <begin position="208"/>
        <end position="219"/>
    </location>
</feature>
<evidence type="ECO:0000313" key="3">
    <source>
        <dbReference type="Proteomes" id="UP000777482"/>
    </source>
</evidence>
<evidence type="ECO:0000313" key="2">
    <source>
        <dbReference type="EMBL" id="KAG0665157.1"/>
    </source>
</evidence>
<dbReference type="Proteomes" id="UP000777482">
    <property type="component" value="Unassembled WGS sequence"/>
</dbReference>
<feature type="compositionally biased region" description="Polar residues" evidence="1">
    <location>
        <begin position="493"/>
        <end position="502"/>
    </location>
</feature>
<feature type="compositionally biased region" description="Low complexity" evidence="1">
    <location>
        <begin position="482"/>
        <end position="492"/>
    </location>
</feature>
<gene>
    <name evidence="2" type="ORF">C6P46_000254</name>
</gene>
<accession>A0A9P6W6G0</accession>
<feature type="compositionally biased region" description="Polar residues" evidence="1">
    <location>
        <begin position="126"/>
        <end position="138"/>
    </location>
</feature>
<keyword evidence="3" id="KW-1185">Reference proteome</keyword>
<dbReference type="AlphaFoldDB" id="A0A9P6W6G0"/>
<evidence type="ECO:0000256" key="1">
    <source>
        <dbReference type="SAM" id="MobiDB-lite"/>
    </source>
</evidence>
<feature type="region of interest" description="Disordered" evidence="1">
    <location>
        <begin position="413"/>
        <end position="449"/>
    </location>
</feature>
<feature type="compositionally biased region" description="Low complexity" evidence="1">
    <location>
        <begin position="48"/>
        <end position="57"/>
    </location>
</feature>
<feature type="region of interest" description="Disordered" evidence="1">
    <location>
        <begin position="48"/>
        <end position="177"/>
    </location>
</feature>
<comment type="caution">
    <text evidence="2">The sequence shown here is derived from an EMBL/GenBank/DDBJ whole genome shotgun (WGS) entry which is preliminary data.</text>
</comment>
<dbReference type="EMBL" id="PUHQ01000010">
    <property type="protein sequence ID" value="KAG0665157.1"/>
    <property type="molecule type" value="Genomic_DNA"/>
</dbReference>
<feature type="compositionally biased region" description="Low complexity" evidence="1">
    <location>
        <begin position="511"/>
        <end position="520"/>
    </location>
</feature>
<dbReference type="OrthoDB" id="2529519at2759"/>